<name>A0A4Q5M472_9BACT</name>
<dbReference type="InterPro" id="IPR014982">
    <property type="entry name" value="GSCFA"/>
</dbReference>
<dbReference type="InterPro" id="IPR036514">
    <property type="entry name" value="SGNH_hydro_sf"/>
</dbReference>
<evidence type="ECO:0000313" key="2">
    <source>
        <dbReference type="EMBL" id="RYU97144.1"/>
    </source>
</evidence>
<protein>
    <recommendedName>
        <fullName evidence="1">GSCFA domain-containing protein</fullName>
    </recommendedName>
</protein>
<dbReference type="Proteomes" id="UP000293162">
    <property type="component" value="Unassembled WGS sequence"/>
</dbReference>
<accession>A0A4Q5M472</accession>
<reference evidence="2 3" key="1">
    <citation type="submission" date="2019-02" db="EMBL/GenBank/DDBJ databases">
        <title>Bacterial novel species Emticicia sp. 17J42-9 isolated from soil.</title>
        <authorList>
            <person name="Jung H.-Y."/>
        </authorList>
    </citation>
    <scope>NUCLEOTIDE SEQUENCE [LARGE SCALE GENOMIC DNA]</scope>
    <source>
        <strain evidence="2 3">17J42-9</strain>
    </source>
</reference>
<dbReference type="AlphaFoldDB" id="A0A4Q5M472"/>
<feature type="domain" description="GSCFA" evidence="1">
    <location>
        <begin position="21"/>
        <end position="257"/>
    </location>
</feature>
<organism evidence="2 3">
    <name type="scientific">Emticicia agri</name>
    <dbReference type="NCBI Taxonomy" id="2492393"/>
    <lineage>
        <taxon>Bacteria</taxon>
        <taxon>Pseudomonadati</taxon>
        <taxon>Bacteroidota</taxon>
        <taxon>Cytophagia</taxon>
        <taxon>Cytophagales</taxon>
        <taxon>Leadbetterellaceae</taxon>
        <taxon>Emticicia</taxon>
    </lineage>
</organism>
<evidence type="ECO:0000313" key="3">
    <source>
        <dbReference type="Proteomes" id="UP000293162"/>
    </source>
</evidence>
<keyword evidence="3" id="KW-1185">Reference proteome</keyword>
<evidence type="ECO:0000259" key="1">
    <source>
        <dbReference type="Pfam" id="PF08885"/>
    </source>
</evidence>
<dbReference type="SUPFAM" id="SSF52266">
    <property type="entry name" value="SGNH hydrolase"/>
    <property type="match status" value="1"/>
</dbReference>
<sequence length="326" mass="37944">MEFRTEIEVSPSRFRIGTDSRIMTVGSCFSEVIGSQLADNKIQCLCNPYGTVFNPSSIFKLVSNSLQSQPVYKHLMVENSGIWQHYDYHSKFYANSREELEDLLNQTNKKAQQFLRKANFLIITLGTSIVHQLKENGLAVANCHKAPAANFKKEILSIKDITLRFRSMYELLKMHNNKIKILLTVSPVRHTRETLQLNSVSKSILRTACYHIEQDFADVHYFPSYEIMMDDLRDYRFYKADMIHPNEQAEKYIFEKFSETYFTEDLSSFLKEWYKVKMSLNHRPIQTDTPAHQKFLTELLAKLDGFSEKFDVSSEKEKVLSQLVAA</sequence>
<proteinExistence type="predicted"/>
<dbReference type="EMBL" id="SEWF01000003">
    <property type="protein sequence ID" value="RYU97144.1"/>
    <property type="molecule type" value="Genomic_DNA"/>
</dbReference>
<gene>
    <name evidence="2" type="ORF">EWM59_02310</name>
</gene>
<dbReference type="Gene3D" id="3.40.50.1110">
    <property type="entry name" value="SGNH hydrolase"/>
    <property type="match status" value="1"/>
</dbReference>
<comment type="caution">
    <text evidence="2">The sequence shown here is derived from an EMBL/GenBank/DDBJ whole genome shotgun (WGS) entry which is preliminary data.</text>
</comment>
<dbReference type="Pfam" id="PF08885">
    <property type="entry name" value="GSCFA"/>
    <property type="match status" value="1"/>
</dbReference>
<dbReference type="RefSeq" id="WP_130019340.1">
    <property type="nucleotide sequence ID" value="NZ_SEWF01000003.1"/>
</dbReference>
<dbReference type="OrthoDB" id="9807687at2"/>
<dbReference type="GO" id="GO:0016788">
    <property type="term" value="F:hydrolase activity, acting on ester bonds"/>
    <property type="evidence" value="ECO:0007669"/>
    <property type="project" value="UniProtKB-ARBA"/>
</dbReference>